<evidence type="ECO:0000313" key="2">
    <source>
        <dbReference type="Proteomes" id="UP001174909"/>
    </source>
</evidence>
<keyword evidence="2" id="KW-1185">Reference proteome</keyword>
<organism evidence="1 2">
    <name type="scientific">Geodia barretti</name>
    <name type="common">Barrett's horny sponge</name>
    <dbReference type="NCBI Taxonomy" id="519541"/>
    <lineage>
        <taxon>Eukaryota</taxon>
        <taxon>Metazoa</taxon>
        <taxon>Porifera</taxon>
        <taxon>Demospongiae</taxon>
        <taxon>Heteroscleromorpha</taxon>
        <taxon>Tetractinellida</taxon>
        <taxon>Astrophorina</taxon>
        <taxon>Geodiidae</taxon>
        <taxon>Geodia</taxon>
    </lineage>
</organism>
<evidence type="ECO:0000313" key="1">
    <source>
        <dbReference type="EMBL" id="CAI8004919.1"/>
    </source>
</evidence>
<protein>
    <submittedName>
        <fullName evidence="1">Ribosome-binding factor A</fullName>
    </submittedName>
</protein>
<dbReference type="AlphaFoldDB" id="A0AA35R6K5"/>
<dbReference type="InterPro" id="IPR020053">
    <property type="entry name" value="Ribosome-bd_factorA_CS"/>
</dbReference>
<dbReference type="NCBIfam" id="TIGR00082">
    <property type="entry name" value="rbfA"/>
    <property type="match status" value="1"/>
</dbReference>
<accession>A0AA35R6K5</accession>
<dbReference type="Gene3D" id="3.30.300.20">
    <property type="match status" value="1"/>
</dbReference>
<comment type="caution">
    <text evidence="1">The sequence shown here is derived from an EMBL/GenBank/DDBJ whole genome shotgun (WGS) entry which is preliminary data.</text>
</comment>
<dbReference type="InterPro" id="IPR015946">
    <property type="entry name" value="KH_dom-like_a/b"/>
</dbReference>
<dbReference type="PANTHER" id="PTHR33515:SF1">
    <property type="entry name" value="RIBOSOME-BINDING FACTOR A, CHLOROPLASTIC-RELATED"/>
    <property type="match status" value="1"/>
</dbReference>
<proteinExistence type="inferred from homology"/>
<dbReference type="PANTHER" id="PTHR33515">
    <property type="entry name" value="RIBOSOME-BINDING FACTOR A, CHLOROPLASTIC-RELATED"/>
    <property type="match status" value="1"/>
</dbReference>
<gene>
    <name evidence="1" type="ORF">GBAR_LOCUS4026</name>
</gene>
<sequence length="124" mass="14351">MQSRPQRVGDQVRAELCTLLQRSVRDPALRFVTVTHVQMTRDLQHARVYYTAPSAATPRDTVRGLRRAAAYLRGQLGHRLRLRHVPELTFVYDESIAREQRIAEVLEELQIERTSETDRDPVTS</sequence>
<dbReference type="SUPFAM" id="SSF89919">
    <property type="entry name" value="Ribosome-binding factor A, RbfA"/>
    <property type="match status" value="1"/>
</dbReference>
<dbReference type="GO" id="GO:0005829">
    <property type="term" value="C:cytosol"/>
    <property type="evidence" value="ECO:0007669"/>
    <property type="project" value="TreeGrafter"/>
</dbReference>
<dbReference type="InterPro" id="IPR000238">
    <property type="entry name" value="RbfA"/>
</dbReference>
<dbReference type="HAMAP" id="MF_00003">
    <property type="entry name" value="RbfA"/>
    <property type="match status" value="1"/>
</dbReference>
<dbReference type="Pfam" id="PF02033">
    <property type="entry name" value="RBFA"/>
    <property type="match status" value="1"/>
</dbReference>
<dbReference type="EMBL" id="CASHTH010000573">
    <property type="protein sequence ID" value="CAI8004919.1"/>
    <property type="molecule type" value="Genomic_DNA"/>
</dbReference>
<dbReference type="GO" id="GO:0006364">
    <property type="term" value="P:rRNA processing"/>
    <property type="evidence" value="ECO:0007669"/>
    <property type="project" value="InterPro"/>
</dbReference>
<dbReference type="GO" id="GO:0043024">
    <property type="term" value="F:ribosomal small subunit binding"/>
    <property type="evidence" value="ECO:0007669"/>
    <property type="project" value="TreeGrafter"/>
</dbReference>
<dbReference type="PROSITE" id="PS01319">
    <property type="entry name" value="RBFA"/>
    <property type="match status" value="1"/>
</dbReference>
<reference evidence="1" key="1">
    <citation type="submission" date="2023-03" db="EMBL/GenBank/DDBJ databases">
        <authorList>
            <person name="Steffen K."/>
            <person name="Cardenas P."/>
        </authorList>
    </citation>
    <scope>NUCLEOTIDE SEQUENCE</scope>
</reference>
<name>A0AA35R6K5_GEOBA</name>
<dbReference type="InterPro" id="IPR023799">
    <property type="entry name" value="RbfA_dom_sf"/>
</dbReference>
<dbReference type="Proteomes" id="UP001174909">
    <property type="component" value="Unassembled WGS sequence"/>
</dbReference>